<evidence type="ECO:0000313" key="10">
    <source>
        <dbReference type="Proteomes" id="UP001321249"/>
    </source>
</evidence>
<reference evidence="8" key="2">
    <citation type="journal article" date="2023" name="Nat. Commun.">
        <title>Cultivation of marine bacteria of the SAR202 clade.</title>
        <authorList>
            <person name="Lim Y."/>
            <person name="Seo J.H."/>
            <person name="Giovannoni S.J."/>
            <person name="Kang I."/>
            <person name="Cho J.C."/>
        </authorList>
    </citation>
    <scope>NUCLEOTIDE SEQUENCE</scope>
    <source>
        <strain evidence="8">JH1073</strain>
    </source>
</reference>
<dbReference type="RefSeq" id="WP_342823604.1">
    <property type="nucleotide sequence ID" value="NZ_CP046146.1"/>
</dbReference>
<accession>A0AAJ5ZED8</accession>
<dbReference type="SUPFAM" id="SSF103473">
    <property type="entry name" value="MFS general substrate transporter"/>
    <property type="match status" value="1"/>
</dbReference>
<evidence type="ECO:0000256" key="4">
    <source>
        <dbReference type="ARBA" id="ARBA00023136"/>
    </source>
</evidence>
<dbReference type="Proteomes" id="UP001321249">
    <property type="component" value="Unassembled WGS sequence"/>
</dbReference>
<feature type="transmembrane region" description="Helical" evidence="5">
    <location>
        <begin position="353"/>
        <end position="377"/>
    </location>
</feature>
<dbReference type="InterPro" id="IPR036259">
    <property type="entry name" value="MFS_trans_sf"/>
</dbReference>
<feature type="transmembrane region" description="Helical" evidence="5">
    <location>
        <begin position="293"/>
        <end position="312"/>
    </location>
</feature>
<reference evidence="9 10" key="1">
    <citation type="submission" date="2019-11" db="EMBL/GenBank/DDBJ databases">
        <authorList>
            <person name="Cho J.-C."/>
        </authorList>
    </citation>
    <scope>NUCLEOTIDE SEQUENCE [LARGE SCALE GENOMIC DNA]</scope>
    <source>
        <strain evidence="8 9">JH1073</strain>
        <strain evidence="7 10">JH702</strain>
    </source>
</reference>
<dbReference type="InterPro" id="IPR020846">
    <property type="entry name" value="MFS_dom"/>
</dbReference>
<keyword evidence="4 5" id="KW-0472">Membrane</keyword>
<evidence type="ECO:0000313" key="9">
    <source>
        <dbReference type="Proteomes" id="UP001219901"/>
    </source>
</evidence>
<dbReference type="EMBL" id="CP046147">
    <property type="protein sequence ID" value="WFG39669.1"/>
    <property type="molecule type" value="Genomic_DNA"/>
</dbReference>
<evidence type="ECO:0000313" key="7">
    <source>
        <dbReference type="EMBL" id="MDG0865582.1"/>
    </source>
</evidence>
<feature type="transmembrane region" description="Helical" evidence="5">
    <location>
        <begin position="109"/>
        <end position="135"/>
    </location>
</feature>
<dbReference type="GO" id="GO:0022857">
    <property type="term" value="F:transmembrane transporter activity"/>
    <property type="evidence" value="ECO:0007669"/>
    <property type="project" value="InterPro"/>
</dbReference>
<evidence type="ECO:0000313" key="8">
    <source>
        <dbReference type="EMBL" id="WFG39669.1"/>
    </source>
</evidence>
<feature type="transmembrane region" description="Helical" evidence="5">
    <location>
        <begin position="267"/>
        <end position="286"/>
    </location>
</feature>
<sequence>MKTSSSSERNWPMSRGWAIIWASFFTTAFASGASQYGFGMFVESLEQEFGWTRTQINLSLSIGLISGLLSPIIGWGVDKYGSRTIMTVSLLIVAASFILRAGMTELWQWYALSALLAIGFPGTLLPVGKLVGVWFPATRGRMMGTAITGNNVFGLIGVPLMSLVIQTEGWRLAYAIIGVGVLAVAVAVWFIVRSAPLSAQASSENSGDDKIEAFTANDYSLQEALKSRKFWLLLTGVTCAGFSYPSFMTQLIPHMQSVGWSSSKSTLVLTVLAGTALASKVSWGLLSERLTARISFVIAILIMASGVVLVTLAGSSIFVWPAIVYFGAGFGGIGPLMSLVVMETFGLRNFGSIQGVVAMVLATVPVLIGPILAGSLFDLTGSYATSFWIVSGIFAAGGVLVLSVRSNSNSAETAE</sequence>
<organism evidence="8 9">
    <name type="scientific">Candidatus Lucifugimonas marina</name>
    <dbReference type="NCBI Taxonomy" id="3038979"/>
    <lineage>
        <taxon>Bacteria</taxon>
        <taxon>Bacillati</taxon>
        <taxon>Chloroflexota</taxon>
        <taxon>Dehalococcoidia</taxon>
        <taxon>SAR202 cluster</taxon>
        <taxon>Candidatus Lucifugimonadales</taxon>
        <taxon>Candidatus Lucifugimonadaceae</taxon>
        <taxon>Candidatus Lucifugimonas</taxon>
    </lineage>
</organism>
<dbReference type="Pfam" id="PF07690">
    <property type="entry name" value="MFS_1"/>
    <property type="match status" value="1"/>
</dbReference>
<feature type="transmembrane region" description="Helical" evidence="5">
    <location>
        <begin position="56"/>
        <end position="77"/>
    </location>
</feature>
<dbReference type="Proteomes" id="UP001219901">
    <property type="component" value="Chromosome"/>
</dbReference>
<feature type="transmembrane region" description="Helical" evidence="5">
    <location>
        <begin position="84"/>
        <end position="103"/>
    </location>
</feature>
<feature type="transmembrane region" description="Helical" evidence="5">
    <location>
        <begin position="318"/>
        <end position="341"/>
    </location>
</feature>
<dbReference type="InterPro" id="IPR011701">
    <property type="entry name" value="MFS"/>
</dbReference>
<keyword evidence="3 5" id="KW-1133">Transmembrane helix</keyword>
<feature type="transmembrane region" description="Helical" evidence="5">
    <location>
        <begin position="383"/>
        <end position="402"/>
    </location>
</feature>
<dbReference type="InterPro" id="IPR050327">
    <property type="entry name" value="Proton-linked_MCT"/>
</dbReference>
<dbReference type="PANTHER" id="PTHR11360">
    <property type="entry name" value="MONOCARBOXYLATE TRANSPORTER"/>
    <property type="match status" value="1"/>
</dbReference>
<feature type="domain" description="Major facilitator superfamily (MFS) profile" evidence="6">
    <location>
        <begin position="16"/>
        <end position="409"/>
    </location>
</feature>
<dbReference type="PROSITE" id="PS50850">
    <property type="entry name" value="MFS"/>
    <property type="match status" value="1"/>
</dbReference>
<evidence type="ECO:0000259" key="6">
    <source>
        <dbReference type="PROSITE" id="PS50850"/>
    </source>
</evidence>
<dbReference type="EMBL" id="WMBE01000001">
    <property type="protein sequence ID" value="MDG0865582.1"/>
    <property type="molecule type" value="Genomic_DNA"/>
</dbReference>
<gene>
    <name evidence="7" type="ORF">GKO46_00660</name>
    <name evidence="8" type="ORF">GKO48_08565</name>
</gene>
<evidence type="ECO:0000256" key="2">
    <source>
        <dbReference type="ARBA" id="ARBA00022692"/>
    </source>
</evidence>
<keyword evidence="9" id="KW-1185">Reference proteome</keyword>
<proteinExistence type="predicted"/>
<dbReference type="AlphaFoldDB" id="A0AAJ5ZED8"/>
<dbReference type="PANTHER" id="PTHR11360:SF290">
    <property type="entry name" value="MONOCARBOXYLATE MFS PERMEASE"/>
    <property type="match status" value="1"/>
</dbReference>
<feature type="transmembrane region" description="Helical" evidence="5">
    <location>
        <begin position="147"/>
        <end position="166"/>
    </location>
</feature>
<name>A0AAJ5ZED8_9CHLR</name>
<dbReference type="Gene3D" id="1.20.1250.20">
    <property type="entry name" value="MFS general substrate transporter like domains"/>
    <property type="match status" value="2"/>
</dbReference>
<reference evidence="9" key="3">
    <citation type="submission" date="2023-06" db="EMBL/GenBank/DDBJ databases">
        <title>Pangenomics reveal diversification of enzyme families and niche specialization in globally abundant SAR202 bacteria.</title>
        <authorList>
            <person name="Saw J.H.W."/>
        </authorList>
    </citation>
    <scope>NUCLEOTIDE SEQUENCE [LARGE SCALE GENOMIC DNA]</scope>
    <source>
        <strain evidence="9">JH1073</strain>
    </source>
</reference>
<feature type="transmembrane region" description="Helical" evidence="5">
    <location>
        <begin position="172"/>
        <end position="192"/>
    </location>
</feature>
<evidence type="ECO:0000256" key="1">
    <source>
        <dbReference type="ARBA" id="ARBA00004651"/>
    </source>
</evidence>
<dbReference type="GO" id="GO:0005886">
    <property type="term" value="C:plasma membrane"/>
    <property type="evidence" value="ECO:0007669"/>
    <property type="project" value="UniProtKB-SubCell"/>
</dbReference>
<evidence type="ECO:0000256" key="5">
    <source>
        <dbReference type="SAM" id="Phobius"/>
    </source>
</evidence>
<evidence type="ECO:0000256" key="3">
    <source>
        <dbReference type="ARBA" id="ARBA00022989"/>
    </source>
</evidence>
<protein>
    <submittedName>
        <fullName evidence="8">MFS transporter</fullName>
    </submittedName>
</protein>
<feature type="transmembrane region" description="Helical" evidence="5">
    <location>
        <begin position="230"/>
        <end position="247"/>
    </location>
</feature>
<comment type="subcellular location">
    <subcellularLocation>
        <location evidence="1">Cell membrane</location>
        <topology evidence="1">Multi-pass membrane protein</topology>
    </subcellularLocation>
</comment>
<keyword evidence="2 5" id="KW-0812">Transmembrane</keyword>